<evidence type="ECO:0000313" key="2">
    <source>
        <dbReference type="Proteomes" id="UP000239549"/>
    </source>
</evidence>
<comment type="caution">
    <text evidence="1">The sequence shown here is derived from an EMBL/GenBank/DDBJ whole genome shotgun (WGS) entry which is preliminary data.</text>
</comment>
<gene>
    <name evidence="1" type="ORF">DCCM_0739</name>
</gene>
<dbReference type="Proteomes" id="UP000239549">
    <property type="component" value="Unassembled WGS sequence"/>
</dbReference>
<name>A0A2L2XA83_9FIRM</name>
<sequence>MLILQNFKAILISIKGLKNKAGQNRCSGYSLLVSGSTLKLR</sequence>
<dbReference type="EMBL" id="BFAV01000042">
    <property type="protein sequence ID" value="GBF32543.1"/>
    <property type="molecule type" value="Genomic_DNA"/>
</dbReference>
<reference evidence="2" key="1">
    <citation type="submission" date="2018-02" db="EMBL/GenBank/DDBJ databases">
        <title>Genome sequence of Desulfocucumis palustris strain NAW-5.</title>
        <authorList>
            <person name="Watanabe M."/>
            <person name="Kojima H."/>
            <person name="Fukui M."/>
        </authorList>
    </citation>
    <scope>NUCLEOTIDE SEQUENCE [LARGE SCALE GENOMIC DNA]</scope>
    <source>
        <strain evidence="2">NAW-5</strain>
    </source>
</reference>
<organism evidence="1 2">
    <name type="scientific">Desulfocucumis palustris</name>
    <dbReference type="NCBI Taxonomy" id="1898651"/>
    <lineage>
        <taxon>Bacteria</taxon>
        <taxon>Bacillati</taxon>
        <taxon>Bacillota</taxon>
        <taxon>Clostridia</taxon>
        <taxon>Eubacteriales</taxon>
        <taxon>Desulfocucumaceae</taxon>
        <taxon>Desulfocucumis</taxon>
    </lineage>
</organism>
<evidence type="ECO:0000313" key="1">
    <source>
        <dbReference type="EMBL" id="GBF32543.1"/>
    </source>
</evidence>
<proteinExistence type="predicted"/>
<accession>A0A2L2XA83</accession>
<keyword evidence="2" id="KW-1185">Reference proteome</keyword>
<protein>
    <submittedName>
        <fullName evidence="1">Uncharacterized protein</fullName>
    </submittedName>
</protein>
<dbReference type="AlphaFoldDB" id="A0A2L2XA83"/>